<evidence type="ECO:0000256" key="2">
    <source>
        <dbReference type="ARBA" id="ARBA00004229"/>
    </source>
</evidence>
<feature type="transmembrane region" description="Helical" evidence="11">
    <location>
        <begin position="91"/>
        <end position="111"/>
    </location>
</feature>
<evidence type="ECO:0000256" key="9">
    <source>
        <dbReference type="ARBA" id="ARBA00022989"/>
    </source>
</evidence>
<accession>A0A381NHI3</accession>
<organism evidence="13">
    <name type="scientific">marine metagenome</name>
    <dbReference type="NCBI Taxonomy" id="408172"/>
    <lineage>
        <taxon>unclassified sequences</taxon>
        <taxon>metagenomes</taxon>
        <taxon>ecological metagenomes</taxon>
    </lineage>
</organism>
<evidence type="ECO:0000256" key="11">
    <source>
        <dbReference type="SAM" id="Phobius"/>
    </source>
</evidence>
<dbReference type="InterPro" id="IPR044838">
    <property type="entry name" value="EGY1-like"/>
</dbReference>
<protein>
    <recommendedName>
        <fullName evidence="12">Peptidase M50 domain-containing protein</fullName>
    </recommendedName>
</protein>
<evidence type="ECO:0000256" key="5">
    <source>
        <dbReference type="ARBA" id="ARBA00022670"/>
    </source>
</evidence>
<dbReference type="AlphaFoldDB" id="A0A381NHI3"/>
<keyword evidence="9 11" id="KW-1133">Transmembrane helix</keyword>
<dbReference type="InterPro" id="IPR008915">
    <property type="entry name" value="Peptidase_M50"/>
</dbReference>
<dbReference type="GO" id="GO:0016020">
    <property type="term" value="C:membrane"/>
    <property type="evidence" value="ECO:0007669"/>
    <property type="project" value="UniProtKB-SubCell"/>
</dbReference>
<evidence type="ECO:0000256" key="7">
    <source>
        <dbReference type="ARBA" id="ARBA00022801"/>
    </source>
</evidence>
<keyword evidence="7" id="KW-0378">Hydrolase</keyword>
<feature type="transmembrane region" description="Helical" evidence="11">
    <location>
        <begin position="292"/>
        <end position="318"/>
    </location>
</feature>
<keyword evidence="10 11" id="KW-0472">Membrane</keyword>
<keyword evidence="5" id="KW-0645">Protease</keyword>
<feature type="domain" description="Peptidase M50" evidence="12">
    <location>
        <begin position="126"/>
        <end position="286"/>
    </location>
</feature>
<keyword evidence="3" id="KW-0150">Chloroplast</keyword>
<dbReference type="Pfam" id="PF02163">
    <property type="entry name" value="Peptidase_M50"/>
    <property type="match status" value="1"/>
</dbReference>
<dbReference type="EMBL" id="UINC01000363">
    <property type="protein sequence ID" value="SUZ54015.1"/>
    <property type="molecule type" value="Genomic_DNA"/>
</dbReference>
<name>A0A381NHI3_9ZZZZ</name>
<evidence type="ECO:0000259" key="12">
    <source>
        <dbReference type="Pfam" id="PF02163"/>
    </source>
</evidence>
<feature type="transmembrane region" description="Helical" evidence="11">
    <location>
        <begin position="181"/>
        <end position="207"/>
    </location>
</feature>
<feature type="transmembrane region" description="Helical" evidence="11">
    <location>
        <begin position="123"/>
        <end position="144"/>
    </location>
</feature>
<dbReference type="PANTHER" id="PTHR31412">
    <property type="entry name" value="ZINC METALLOPROTEASE EGY1"/>
    <property type="match status" value="1"/>
</dbReference>
<keyword evidence="8" id="KW-0809">Transit peptide</keyword>
<evidence type="ECO:0000256" key="8">
    <source>
        <dbReference type="ARBA" id="ARBA00022946"/>
    </source>
</evidence>
<dbReference type="PANTHER" id="PTHR31412:SF0">
    <property type="entry name" value="ZINC METALLOPROTEASE EGY1, CHLOROPLASTIC-RELATED"/>
    <property type="match status" value="1"/>
</dbReference>
<evidence type="ECO:0000256" key="6">
    <source>
        <dbReference type="ARBA" id="ARBA00022692"/>
    </source>
</evidence>
<sequence>MANYMTTDDLQLILDRIGPFFIVRKVSQADRNWIITGALLSEATEQDLTEAMKGSDYKIAVRKTQTGLDITFEKLPEPIVIRLPKISRLHLGLFLATIVTTIFAGTLMAGGNPITSLSDWGKGIPFSFALMMILGCHESGHYFYARKHKVEATLPYFIPAPTFVGTFGAFIKIKSPIQKRLALLEIGAAGPIAGFLVAVPALVWGLAHSAIVDMDQAAAGLKLGDSILMKILTWAMFPDLGSNQDILLHPIAFAGWIGLLVTMLNLLPIGQLDGGHIAYAMLGNKFDRVAKLAWLALIPMSLFSLNWLVWGLLILLLMRTTKHPPIQYIDAPITAREKWIGAVSLAIFILCFIPAPFPS</sequence>
<dbReference type="GO" id="GO:0006508">
    <property type="term" value="P:proteolysis"/>
    <property type="evidence" value="ECO:0007669"/>
    <property type="project" value="UniProtKB-KW"/>
</dbReference>
<keyword evidence="6 11" id="KW-0812">Transmembrane</keyword>
<reference evidence="13" key="1">
    <citation type="submission" date="2018-05" db="EMBL/GenBank/DDBJ databases">
        <authorList>
            <person name="Lanie J.A."/>
            <person name="Ng W.-L."/>
            <person name="Kazmierczak K.M."/>
            <person name="Andrzejewski T.M."/>
            <person name="Davidsen T.M."/>
            <person name="Wayne K.J."/>
            <person name="Tettelin H."/>
            <person name="Glass J.I."/>
            <person name="Rusch D."/>
            <person name="Podicherti R."/>
            <person name="Tsui H.-C.T."/>
            <person name="Winkler M.E."/>
        </authorList>
    </citation>
    <scope>NUCLEOTIDE SEQUENCE</scope>
</reference>
<feature type="transmembrane region" description="Helical" evidence="11">
    <location>
        <begin position="246"/>
        <end position="272"/>
    </location>
</feature>
<evidence type="ECO:0000256" key="3">
    <source>
        <dbReference type="ARBA" id="ARBA00022528"/>
    </source>
</evidence>
<gene>
    <name evidence="13" type="ORF">METZ01_LOCUS6869</name>
</gene>
<evidence type="ECO:0000313" key="13">
    <source>
        <dbReference type="EMBL" id="SUZ54015.1"/>
    </source>
</evidence>
<evidence type="ECO:0000256" key="1">
    <source>
        <dbReference type="ARBA" id="ARBA00004141"/>
    </source>
</evidence>
<proteinExistence type="predicted"/>
<evidence type="ECO:0000256" key="4">
    <source>
        <dbReference type="ARBA" id="ARBA00022640"/>
    </source>
</evidence>
<comment type="subcellular location">
    <subcellularLocation>
        <location evidence="1">Membrane</location>
        <topology evidence="1">Multi-pass membrane protein</topology>
    </subcellularLocation>
    <subcellularLocation>
        <location evidence="2">Plastid</location>
        <location evidence="2">Chloroplast</location>
    </subcellularLocation>
</comment>
<dbReference type="GO" id="GO:0008233">
    <property type="term" value="F:peptidase activity"/>
    <property type="evidence" value="ECO:0007669"/>
    <property type="project" value="UniProtKB-KW"/>
</dbReference>
<evidence type="ECO:0000256" key="10">
    <source>
        <dbReference type="ARBA" id="ARBA00023136"/>
    </source>
</evidence>
<dbReference type="CDD" id="cd06160">
    <property type="entry name" value="S2P-M50_like_2"/>
    <property type="match status" value="1"/>
</dbReference>
<feature type="transmembrane region" description="Helical" evidence="11">
    <location>
        <begin position="339"/>
        <end position="357"/>
    </location>
</feature>
<keyword evidence="4" id="KW-0934">Plastid</keyword>
<dbReference type="GO" id="GO:0009507">
    <property type="term" value="C:chloroplast"/>
    <property type="evidence" value="ECO:0007669"/>
    <property type="project" value="UniProtKB-SubCell"/>
</dbReference>